<dbReference type="GO" id="GO:0016020">
    <property type="term" value="C:membrane"/>
    <property type="evidence" value="ECO:0007669"/>
    <property type="project" value="UniProtKB-SubCell"/>
</dbReference>
<feature type="domain" description="Fibronectin type-III" evidence="19">
    <location>
        <begin position="194"/>
        <end position="289"/>
    </location>
</feature>
<evidence type="ECO:0000256" key="14">
    <source>
        <dbReference type="SAM" id="MobiDB-lite"/>
    </source>
</evidence>
<dbReference type="SMART" id="SM00060">
    <property type="entry name" value="FN3"/>
    <property type="match status" value="2"/>
</dbReference>
<dbReference type="GO" id="GO:0005737">
    <property type="term" value="C:cytoplasm"/>
    <property type="evidence" value="ECO:0007669"/>
    <property type="project" value="UniProtKB-SubCell"/>
</dbReference>
<sequence>MFLGTVLLCFSFICLLSLSKPNIVNNNTDSKGSSGSTIPYPDNTVGPSRTSETSTEYVKTLTSKGGNYTGKEFASQSTFSYSATYAPGTLSTGELECAEGPEKVENLSVTEGSHAITLNWTNPSKNDSCVTHYVIEWKSTMYENSSNGSRTTKEFFVIEGLEACVNYEVSVRAMDSNTNISEPEVRNVTTLTDVPGEVVDLDLKPNPHNISLQWMKPSNDGDCVTHYVISWRHTGSENTTSIDIGKEEYSFVIGNLDACVEYEISVSAVNDNEEGNITAVNMKTETEVTGAPKYEDILCLESEKACLKWMLPDLSSNKCQLQNCTVVCNALEPPGLPLKNGVSGEFQNDFVVVDVIGLSSSTSYSCVAYITNEGGTSKNGSSTPFTTEQDVPVGVIVGVLSAIIIVGLLAVVFVTYHKGTLVWPPKLFARAKQATVRPQPVLVKKFPEYCVQMLEMPTRLGSEYQLLATLSVDISASSSCVNGQMPENKWKNRYVNILPYDDTRVTLDLIDGDPSSHYINASFIKGYSNDIEYIATQGPKEETCLDFWRMVFQHDVSVIVMVTNLVEQDKVKCHQYYPDLRENIVFGDMTIRCTTEVNFPIHTARTLVLVKGDKKRKLSHLHFREWPDFGVPQSTDIMIHFCQTMRHHMLAAEQGLILVHCSAGVGRTGTLIAVDILLQHISENKKVDIFGTVFKLRKQRTNMVQTEGQYKYIYRCIKDAIEDPTIVNPATATNNPLEPIYENVGTSLNSLQYEKLPKVSSKNSSSESECEL</sequence>
<feature type="transmembrane region" description="Helical" evidence="15">
    <location>
        <begin position="391"/>
        <end position="416"/>
    </location>
</feature>
<evidence type="ECO:0000256" key="4">
    <source>
        <dbReference type="ARBA" id="ARBA00022490"/>
    </source>
</evidence>
<evidence type="ECO:0000256" key="3">
    <source>
        <dbReference type="ARBA" id="ARBA00013064"/>
    </source>
</evidence>
<evidence type="ECO:0000256" key="6">
    <source>
        <dbReference type="ARBA" id="ARBA00022692"/>
    </source>
</evidence>
<dbReference type="SMART" id="SM00404">
    <property type="entry name" value="PTPc_motif"/>
    <property type="match status" value="1"/>
</dbReference>
<keyword evidence="10 15" id="KW-1133">Transmembrane helix</keyword>
<dbReference type="PRINTS" id="PR00700">
    <property type="entry name" value="PRTYPHPHTASE"/>
</dbReference>
<feature type="domain" description="Tyrosine-protein phosphatase" evidence="17">
    <location>
        <begin position="460"/>
        <end position="720"/>
    </location>
</feature>
<feature type="domain" description="Tyrosine specific protein phosphatases" evidence="18">
    <location>
        <begin position="639"/>
        <end position="711"/>
    </location>
</feature>
<reference evidence="20 21" key="1">
    <citation type="submission" date="2017-12" db="EMBL/GenBank/DDBJ databases">
        <title>Hemimetabolous genomes reveal molecular basis of termite eusociality.</title>
        <authorList>
            <person name="Harrison M.C."/>
            <person name="Jongepier E."/>
            <person name="Robertson H.M."/>
            <person name="Arning N."/>
            <person name="Bitard-Feildel T."/>
            <person name="Chao H."/>
            <person name="Childers C.P."/>
            <person name="Dinh H."/>
            <person name="Doddapaneni H."/>
            <person name="Dugan S."/>
            <person name="Gowin J."/>
            <person name="Greiner C."/>
            <person name="Han Y."/>
            <person name="Hu H."/>
            <person name="Hughes D.S.T."/>
            <person name="Huylmans A.-K."/>
            <person name="Kemena C."/>
            <person name="Kremer L.P.M."/>
            <person name="Lee S.L."/>
            <person name="Lopez-Ezquerra A."/>
            <person name="Mallet L."/>
            <person name="Monroy-Kuhn J.M."/>
            <person name="Moser A."/>
            <person name="Murali S.C."/>
            <person name="Muzny D.M."/>
            <person name="Otani S."/>
            <person name="Piulachs M.-D."/>
            <person name="Poelchau M."/>
            <person name="Qu J."/>
            <person name="Schaub F."/>
            <person name="Wada-Katsumata A."/>
            <person name="Worley K.C."/>
            <person name="Xie Q."/>
            <person name="Ylla G."/>
            <person name="Poulsen M."/>
            <person name="Gibbs R.A."/>
            <person name="Schal C."/>
            <person name="Richards S."/>
            <person name="Belles X."/>
            <person name="Korb J."/>
            <person name="Bornberg-Bauer E."/>
        </authorList>
    </citation>
    <scope>NUCLEOTIDE SEQUENCE [LARGE SCALE GENOMIC DNA]</scope>
    <source>
        <tissue evidence="20">Whole body</tissue>
    </source>
</reference>
<dbReference type="InterPro" id="IPR036116">
    <property type="entry name" value="FN3_sf"/>
</dbReference>
<evidence type="ECO:0000256" key="12">
    <source>
        <dbReference type="ARBA" id="ARBA00023180"/>
    </source>
</evidence>
<keyword evidence="21" id="KW-1185">Reference proteome</keyword>
<feature type="compositionally biased region" description="Polar residues" evidence="14">
    <location>
        <begin position="27"/>
        <end position="37"/>
    </location>
</feature>
<feature type="domain" description="Fibronectin type-III" evidence="19">
    <location>
        <begin position="100"/>
        <end position="193"/>
    </location>
</feature>
<organism evidence="20 21">
    <name type="scientific">Cryptotermes secundus</name>
    <dbReference type="NCBI Taxonomy" id="105785"/>
    <lineage>
        <taxon>Eukaryota</taxon>
        <taxon>Metazoa</taxon>
        <taxon>Ecdysozoa</taxon>
        <taxon>Arthropoda</taxon>
        <taxon>Hexapoda</taxon>
        <taxon>Insecta</taxon>
        <taxon>Pterygota</taxon>
        <taxon>Neoptera</taxon>
        <taxon>Polyneoptera</taxon>
        <taxon>Dictyoptera</taxon>
        <taxon>Blattodea</taxon>
        <taxon>Blattoidea</taxon>
        <taxon>Termitoidae</taxon>
        <taxon>Kalotermitidae</taxon>
        <taxon>Cryptotermitinae</taxon>
        <taxon>Cryptotermes</taxon>
    </lineage>
</organism>
<evidence type="ECO:0000256" key="8">
    <source>
        <dbReference type="ARBA" id="ARBA00022801"/>
    </source>
</evidence>
<keyword evidence="12" id="KW-0325">Glycoprotein</keyword>
<dbReference type="InterPro" id="IPR003595">
    <property type="entry name" value="Tyr_Pase_cat"/>
</dbReference>
<evidence type="ECO:0000256" key="13">
    <source>
        <dbReference type="ARBA" id="ARBA00034734"/>
    </source>
</evidence>
<dbReference type="InterPro" id="IPR000387">
    <property type="entry name" value="Tyr_Pase_dom"/>
</dbReference>
<protein>
    <recommendedName>
        <fullName evidence="3">protein-tyrosine-phosphatase</fullName>
        <ecNumber evidence="3">3.1.3.48</ecNumber>
    </recommendedName>
</protein>
<keyword evidence="4" id="KW-0963">Cytoplasm</keyword>
<evidence type="ECO:0000256" key="11">
    <source>
        <dbReference type="ARBA" id="ARBA00023136"/>
    </source>
</evidence>
<evidence type="ECO:0000256" key="5">
    <source>
        <dbReference type="ARBA" id="ARBA00022553"/>
    </source>
</evidence>
<dbReference type="EC" id="3.1.3.48" evidence="3"/>
<keyword evidence="7 16" id="KW-0732">Signal</keyword>
<dbReference type="PROSITE" id="PS50055">
    <property type="entry name" value="TYR_PHOSPHATASE_PTP"/>
    <property type="match status" value="1"/>
</dbReference>
<evidence type="ECO:0000256" key="9">
    <source>
        <dbReference type="ARBA" id="ARBA00022912"/>
    </source>
</evidence>
<evidence type="ECO:0000259" key="17">
    <source>
        <dbReference type="PROSITE" id="PS50055"/>
    </source>
</evidence>
<dbReference type="InterPro" id="IPR013783">
    <property type="entry name" value="Ig-like_fold"/>
</dbReference>
<feature type="signal peptide" evidence="16">
    <location>
        <begin position="1"/>
        <end position="19"/>
    </location>
</feature>
<comment type="similarity">
    <text evidence="13">Belongs to the protein-tyrosine phosphatase family. Non-receptor class 4 subfamily.</text>
</comment>
<gene>
    <name evidence="20" type="ORF">B7P43_G03502</name>
</gene>
<dbReference type="Pfam" id="PF00041">
    <property type="entry name" value="fn3"/>
    <property type="match status" value="2"/>
</dbReference>
<keyword evidence="5" id="KW-0597">Phosphoprotein</keyword>
<feature type="chain" id="PRO_5014438393" description="protein-tyrosine-phosphatase" evidence="16">
    <location>
        <begin position="20"/>
        <end position="772"/>
    </location>
</feature>
<dbReference type="GO" id="GO:0048666">
    <property type="term" value="P:neuron development"/>
    <property type="evidence" value="ECO:0007669"/>
    <property type="project" value="UniProtKB-ARBA"/>
</dbReference>
<dbReference type="PROSITE" id="PS50853">
    <property type="entry name" value="FN3"/>
    <property type="match status" value="2"/>
</dbReference>
<keyword evidence="9" id="KW-0904">Protein phosphatase</keyword>
<dbReference type="InterPro" id="IPR000242">
    <property type="entry name" value="PTP_cat"/>
</dbReference>
<evidence type="ECO:0000313" key="21">
    <source>
        <dbReference type="Proteomes" id="UP000235965"/>
    </source>
</evidence>
<dbReference type="SUPFAM" id="SSF49265">
    <property type="entry name" value="Fibronectin type III"/>
    <property type="match status" value="1"/>
</dbReference>
<evidence type="ECO:0000256" key="7">
    <source>
        <dbReference type="ARBA" id="ARBA00022729"/>
    </source>
</evidence>
<evidence type="ECO:0000256" key="15">
    <source>
        <dbReference type="SAM" id="Phobius"/>
    </source>
</evidence>
<accession>A0A2J7RG37</accession>
<dbReference type="OrthoDB" id="5854685at2759"/>
<dbReference type="SUPFAM" id="SSF52799">
    <property type="entry name" value="(Phosphotyrosine protein) phosphatases II"/>
    <property type="match status" value="1"/>
</dbReference>
<dbReference type="InterPro" id="IPR003961">
    <property type="entry name" value="FN3_dom"/>
</dbReference>
<dbReference type="PANTHER" id="PTHR46957:SF3">
    <property type="entry name" value="CYTOKINE RECEPTOR"/>
    <property type="match status" value="1"/>
</dbReference>
<dbReference type="Proteomes" id="UP000235965">
    <property type="component" value="Unassembled WGS sequence"/>
</dbReference>
<keyword evidence="6 15" id="KW-0812">Transmembrane</keyword>
<dbReference type="InterPro" id="IPR016130">
    <property type="entry name" value="Tyr_Pase_AS"/>
</dbReference>
<evidence type="ECO:0000256" key="10">
    <source>
        <dbReference type="ARBA" id="ARBA00022989"/>
    </source>
</evidence>
<dbReference type="PROSITE" id="PS00383">
    <property type="entry name" value="TYR_PHOSPHATASE_1"/>
    <property type="match status" value="1"/>
</dbReference>
<dbReference type="FunFam" id="3.90.190.10:FF:000045">
    <property type="entry name" value="Tyrosine-protein phosphatase non-receptor type 12"/>
    <property type="match status" value="1"/>
</dbReference>
<proteinExistence type="inferred from homology"/>
<dbReference type="EMBL" id="NEVH01004406">
    <property type="protein sequence ID" value="PNF39792.1"/>
    <property type="molecule type" value="Genomic_DNA"/>
</dbReference>
<dbReference type="CDD" id="cd00063">
    <property type="entry name" value="FN3"/>
    <property type="match status" value="2"/>
</dbReference>
<dbReference type="PROSITE" id="PS50056">
    <property type="entry name" value="TYR_PHOSPHATASE_2"/>
    <property type="match status" value="1"/>
</dbReference>
<evidence type="ECO:0000256" key="2">
    <source>
        <dbReference type="ARBA" id="ARBA00004496"/>
    </source>
</evidence>
<feature type="region of interest" description="Disordered" evidence="14">
    <location>
        <begin position="27"/>
        <end position="53"/>
    </location>
</feature>
<dbReference type="Pfam" id="PF00102">
    <property type="entry name" value="Y_phosphatase"/>
    <property type="match status" value="1"/>
</dbReference>
<dbReference type="GO" id="GO:0004725">
    <property type="term" value="F:protein tyrosine phosphatase activity"/>
    <property type="evidence" value="ECO:0007669"/>
    <property type="project" value="UniProtKB-EC"/>
</dbReference>
<dbReference type="InterPro" id="IPR029021">
    <property type="entry name" value="Prot-tyrosine_phosphatase-like"/>
</dbReference>
<comment type="subcellular location">
    <subcellularLocation>
        <location evidence="2">Cytoplasm</location>
    </subcellularLocation>
    <subcellularLocation>
        <location evidence="1">Membrane</location>
        <topology evidence="1">Single-pass membrane protein</topology>
    </subcellularLocation>
</comment>
<keyword evidence="11 15" id="KW-0472">Membrane</keyword>
<evidence type="ECO:0000256" key="1">
    <source>
        <dbReference type="ARBA" id="ARBA00004167"/>
    </source>
</evidence>
<evidence type="ECO:0000259" key="19">
    <source>
        <dbReference type="PROSITE" id="PS50853"/>
    </source>
</evidence>
<evidence type="ECO:0000256" key="16">
    <source>
        <dbReference type="SAM" id="SignalP"/>
    </source>
</evidence>
<comment type="caution">
    <text evidence="20">The sequence shown here is derived from an EMBL/GenBank/DDBJ whole genome shotgun (WGS) entry which is preliminary data.</text>
</comment>
<dbReference type="Gene3D" id="2.60.40.10">
    <property type="entry name" value="Immunoglobulins"/>
    <property type="match status" value="2"/>
</dbReference>
<evidence type="ECO:0000313" key="20">
    <source>
        <dbReference type="EMBL" id="PNF39792.1"/>
    </source>
</evidence>
<dbReference type="SMART" id="SM00194">
    <property type="entry name" value="PTPc"/>
    <property type="match status" value="1"/>
</dbReference>
<dbReference type="Gene3D" id="3.90.190.10">
    <property type="entry name" value="Protein tyrosine phosphatase superfamily"/>
    <property type="match status" value="1"/>
</dbReference>
<dbReference type="AlphaFoldDB" id="A0A2J7RG37"/>
<name>A0A2J7RG37_9NEOP</name>
<dbReference type="PANTHER" id="PTHR46957">
    <property type="entry name" value="CYTOKINE RECEPTOR"/>
    <property type="match status" value="1"/>
</dbReference>
<evidence type="ECO:0000259" key="18">
    <source>
        <dbReference type="PROSITE" id="PS50056"/>
    </source>
</evidence>
<keyword evidence="8" id="KW-0378">Hydrolase</keyword>
<dbReference type="InterPro" id="IPR050713">
    <property type="entry name" value="RTP_Phos/Ushers"/>
</dbReference>